<reference evidence="2 3" key="1">
    <citation type="submission" date="2019-05" db="EMBL/GenBank/DDBJ databases">
        <title>Another draft genome of Portunus trituberculatus and its Hox gene families provides insights of decapod evolution.</title>
        <authorList>
            <person name="Jeong J.-H."/>
            <person name="Song I."/>
            <person name="Kim S."/>
            <person name="Choi T."/>
            <person name="Kim D."/>
            <person name="Ryu S."/>
            <person name="Kim W."/>
        </authorList>
    </citation>
    <scope>NUCLEOTIDE SEQUENCE [LARGE SCALE GENOMIC DNA]</scope>
    <source>
        <tissue evidence="2">Muscle</tissue>
    </source>
</reference>
<comment type="caution">
    <text evidence="2">The sequence shown here is derived from an EMBL/GenBank/DDBJ whole genome shotgun (WGS) entry which is preliminary data.</text>
</comment>
<keyword evidence="3" id="KW-1185">Reference proteome</keyword>
<dbReference type="AlphaFoldDB" id="A0A5B7IYD9"/>
<evidence type="ECO:0000313" key="2">
    <source>
        <dbReference type="EMBL" id="MPC87273.1"/>
    </source>
</evidence>
<proteinExistence type="predicted"/>
<sequence>MEYSPHHQAPAVGVDGALLQLLENYLRARHLKPVRADVPQGSCLGPLLWNVLHLVPAAKAFADDITLSHSYGLEEAAATRDVNATLSRIAAWGRKWQVKFAAHITRKSEALCLAFNRETLTPREEEVLGDPLGATSQRGLREAGIPEENLLPSGCQRTGVALQGAGLLLLGIRLPCLGRRGQQTSLALLDKKVQDRRGSSERVSSASTLHCTPSNTSGTWRASHRHVQGAAAEGGSPAGTPAACPTGRDCHQSRHPCPWGAAPAQVQNVAPTKACVAVQTSVEDCWSTQQFKCTVAATDRQAGFRIECINCDFFSLILY</sequence>
<name>A0A5B7IYD9_PORTR</name>
<evidence type="ECO:0000256" key="1">
    <source>
        <dbReference type="SAM" id="MobiDB-lite"/>
    </source>
</evidence>
<dbReference type="OrthoDB" id="412981at2759"/>
<evidence type="ECO:0000313" key="3">
    <source>
        <dbReference type="Proteomes" id="UP000324222"/>
    </source>
</evidence>
<organism evidence="2 3">
    <name type="scientific">Portunus trituberculatus</name>
    <name type="common">Swimming crab</name>
    <name type="synonym">Neptunus trituberculatus</name>
    <dbReference type="NCBI Taxonomy" id="210409"/>
    <lineage>
        <taxon>Eukaryota</taxon>
        <taxon>Metazoa</taxon>
        <taxon>Ecdysozoa</taxon>
        <taxon>Arthropoda</taxon>
        <taxon>Crustacea</taxon>
        <taxon>Multicrustacea</taxon>
        <taxon>Malacostraca</taxon>
        <taxon>Eumalacostraca</taxon>
        <taxon>Eucarida</taxon>
        <taxon>Decapoda</taxon>
        <taxon>Pleocyemata</taxon>
        <taxon>Brachyura</taxon>
        <taxon>Eubrachyura</taxon>
        <taxon>Portunoidea</taxon>
        <taxon>Portunidae</taxon>
        <taxon>Portuninae</taxon>
        <taxon>Portunus</taxon>
    </lineage>
</organism>
<feature type="region of interest" description="Disordered" evidence="1">
    <location>
        <begin position="195"/>
        <end position="247"/>
    </location>
</feature>
<feature type="compositionally biased region" description="Polar residues" evidence="1">
    <location>
        <begin position="201"/>
        <end position="220"/>
    </location>
</feature>
<dbReference type="Proteomes" id="UP000324222">
    <property type="component" value="Unassembled WGS sequence"/>
</dbReference>
<gene>
    <name evidence="2" type="ORF">E2C01_082131</name>
</gene>
<dbReference type="EMBL" id="VSRR010073997">
    <property type="protein sequence ID" value="MPC87273.1"/>
    <property type="molecule type" value="Genomic_DNA"/>
</dbReference>
<evidence type="ECO:0008006" key="4">
    <source>
        <dbReference type="Google" id="ProtNLM"/>
    </source>
</evidence>
<protein>
    <recommendedName>
        <fullName evidence="4">Reverse transcriptase domain-containing protein</fullName>
    </recommendedName>
</protein>
<accession>A0A5B7IYD9</accession>